<dbReference type="Proteomes" id="UP000006729">
    <property type="component" value="Chromosome 18"/>
</dbReference>
<evidence type="ECO:0000313" key="1">
    <source>
        <dbReference type="EMBL" id="PNS94225.1"/>
    </source>
</evidence>
<keyword evidence="2" id="KW-1185">Reference proteome</keyword>
<dbReference type="EMBL" id="CM009307">
    <property type="protein sequence ID" value="PNS94225.1"/>
    <property type="molecule type" value="Genomic_DNA"/>
</dbReference>
<dbReference type="InParanoid" id="A0A2K1X0B8"/>
<gene>
    <name evidence="1" type="ORF">POPTR_018G133600</name>
</gene>
<name>A0A2K1X0B8_POPTR</name>
<accession>A0A2K1X0B8</accession>
<proteinExistence type="predicted"/>
<evidence type="ECO:0000313" key="2">
    <source>
        <dbReference type="Proteomes" id="UP000006729"/>
    </source>
</evidence>
<dbReference type="AlphaFoldDB" id="A0A2K1X0B8"/>
<protein>
    <submittedName>
        <fullName evidence="1">Uncharacterized protein</fullName>
    </submittedName>
</protein>
<sequence>MSFHRAQISFKWGEDNVREKKETRDPKICEWEKIRPASFEPQTSSDTIQRENQHLGHHAVKFLSNGAVVDGNRGMGGGKIRSSFQEMIVIFVASVGIWKNKQYKEINNLQLPRLFIHKLLYIGLWSSTGRCIDCGSPCFDGELRVATADSTSHEIEITEVQNNVETKLSEEETDCILLPEIIQVYFLLMRRLFMWMVISLAAPPRLASAAKLAIITTKPLSQSSSM</sequence>
<organism evidence="1 2">
    <name type="scientific">Populus trichocarpa</name>
    <name type="common">Western balsam poplar</name>
    <name type="synonym">Populus balsamifera subsp. trichocarpa</name>
    <dbReference type="NCBI Taxonomy" id="3694"/>
    <lineage>
        <taxon>Eukaryota</taxon>
        <taxon>Viridiplantae</taxon>
        <taxon>Streptophyta</taxon>
        <taxon>Embryophyta</taxon>
        <taxon>Tracheophyta</taxon>
        <taxon>Spermatophyta</taxon>
        <taxon>Magnoliopsida</taxon>
        <taxon>eudicotyledons</taxon>
        <taxon>Gunneridae</taxon>
        <taxon>Pentapetalae</taxon>
        <taxon>rosids</taxon>
        <taxon>fabids</taxon>
        <taxon>Malpighiales</taxon>
        <taxon>Salicaceae</taxon>
        <taxon>Saliceae</taxon>
        <taxon>Populus</taxon>
    </lineage>
</organism>
<reference evidence="1 2" key="1">
    <citation type="journal article" date="2006" name="Science">
        <title>The genome of black cottonwood, Populus trichocarpa (Torr. &amp; Gray).</title>
        <authorList>
            <person name="Tuskan G.A."/>
            <person name="Difazio S."/>
            <person name="Jansson S."/>
            <person name="Bohlmann J."/>
            <person name="Grigoriev I."/>
            <person name="Hellsten U."/>
            <person name="Putnam N."/>
            <person name="Ralph S."/>
            <person name="Rombauts S."/>
            <person name="Salamov A."/>
            <person name="Schein J."/>
            <person name="Sterck L."/>
            <person name="Aerts A."/>
            <person name="Bhalerao R.R."/>
            <person name="Bhalerao R.P."/>
            <person name="Blaudez D."/>
            <person name="Boerjan W."/>
            <person name="Brun A."/>
            <person name="Brunner A."/>
            <person name="Busov V."/>
            <person name="Campbell M."/>
            <person name="Carlson J."/>
            <person name="Chalot M."/>
            <person name="Chapman J."/>
            <person name="Chen G.L."/>
            <person name="Cooper D."/>
            <person name="Coutinho P.M."/>
            <person name="Couturier J."/>
            <person name="Covert S."/>
            <person name="Cronk Q."/>
            <person name="Cunningham R."/>
            <person name="Davis J."/>
            <person name="Degroeve S."/>
            <person name="Dejardin A."/>
            <person name="Depamphilis C."/>
            <person name="Detter J."/>
            <person name="Dirks B."/>
            <person name="Dubchak I."/>
            <person name="Duplessis S."/>
            <person name="Ehlting J."/>
            <person name="Ellis B."/>
            <person name="Gendler K."/>
            <person name="Goodstein D."/>
            <person name="Gribskov M."/>
            <person name="Grimwood J."/>
            <person name="Groover A."/>
            <person name="Gunter L."/>
            <person name="Hamberger B."/>
            <person name="Heinze B."/>
            <person name="Helariutta Y."/>
            <person name="Henrissat B."/>
            <person name="Holligan D."/>
            <person name="Holt R."/>
            <person name="Huang W."/>
            <person name="Islam-Faridi N."/>
            <person name="Jones S."/>
            <person name="Jones-Rhoades M."/>
            <person name="Jorgensen R."/>
            <person name="Joshi C."/>
            <person name="Kangasjarvi J."/>
            <person name="Karlsson J."/>
            <person name="Kelleher C."/>
            <person name="Kirkpatrick R."/>
            <person name="Kirst M."/>
            <person name="Kohler A."/>
            <person name="Kalluri U."/>
            <person name="Larimer F."/>
            <person name="Leebens-Mack J."/>
            <person name="Leple J.C."/>
            <person name="Locascio P."/>
            <person name="Lou Y."/>
            <person name="Lucas S."/>
            <person name="Martin F."/>
            <person name="Montanini B."/>
            <person name="Napoli C."/>
            <person name="Nelson D.R."/>
            <person name="Nelson C."/>
            <person name="Nieminen K."/>
            <person name="Nilsson O."/>
            <person name="Pereda V."/>
            <person name="Peter G."/>
            <person name="Philippe R."/>
            <person name="Pilate G."/>
            <person name="Poliakov A."/>
            <person name="Razumovskaya J."/>
            <person name="Richardson P."/>
            <person name="Rinaldi C."/>
            <person name="Ritland K."/>
            <person name="Rouze P."/>
            <person name="Ryaboy D."/>
            <person name="Schmutz J."/>
            <person name="Schrader J."/>
            <person name="Segerman B."/>
            <person name="Shin H."/>
            <person name="Siddiqui A."/>
            <person name="Sterky F."/>
            <person name="Terry A."/>
            <person name="Tsai C.J."/>
            <person name="Uberbacher E."/>
            <person name="Unneberg P."/>
            <person name="Vahala J."/>
            <person name="Wall K."/>
            <person name="Wessler S."/>
            <person name="Yang G."/>
            <person name="Yin T."/>
            <person name="Douglas C."/>
            <person name="Marra M."/>
            <person name="Sandberg G."/>
            <person name="Van de Peer Y."/>
            <person name="Rokhsar D."/>
        </authorList>
    </citation>
    <scope>NUCLEOTIDE SEQUENCE [LARGE SCALE GENOMIC DNA]</scope>
    <source>
        <strain evidence="2">cv. Nisqually</strain>
    </source>
</reference>